<proteinExistence type="predicted"/>
<evidence type="ECO:0000313" key="2">
    <source>
        <dbReference type="Proteomes" id="UP000299102"/>
    </source>
</evidence>
<accession>A0A4C1Z7D5</accession>
<dbReference type="EMBL" id="BGZK01001588">
    <property type="protein sequence ID" value="GBP82809.1"/>
    <property type="molecule type" value="Genomic_DNA"/>
</dbReference>
<comment type="caution">
    <text evidence="1">The sequence shown here is derived from an EMBL/GenBank/DDBJ whole genome shotgun (WGS) entry which is preliminary data.</text>
</comment>
<dbReference type="AlphaFoldDB" id="A0A4C1Z7D5"/>
<name>A0A4C1Z7D5_EUMVA</name>
<evidence type="ECO:0000313" key="1">
    <source>
        <dbReference type="EMBL" id="GBP82809.1"/>
    </source>
</evidence>
<sequence>MNSISDLVCARFISTTTHRISPRGTLHVDKSANEDLSKRSWVKIDHHEYVELTPSRISSASLFRSALPQSFYFVSRDTALVLLMTEALNSFRAPCAHVQ</sequence>
<keyword evidence="2" id="KW-1185">Reference proteome</keyword>
<gene>
    <name evidence="1" type="ORF">EVAR_61245_1</name>
</gene>
<reference evidence="1 2" key="1">
    <citation type="journal article" date="2019" name="Commun. Biol.">
        <title>The bagworm genome reveals a unique fibroin gene that provides high tensile strength.</title>
        <authorList>
            <person name="Kono N."/>
            <person name="Nakamura H."/>
            <person name="Ohtoshi R."/>
            <person name="Tomita M."/>
            <person name="Numata K."/>
            <person name="Arakawa K."/>
        </authorList>
    </citation>
    <scope>NUCLEOTIDE SEQUENCE [LARGE SCALE GENOMIC DNA]</scope>
</reference>
<organism evidence="1 2">
    <name type="scientific">Eumeta variegata</name>
    <name type="common">Bagworm moth</name>
    <name type="synonym">Eumeta japonica</name>
    <dbReference type="NCBI Taxonomy" id="151549"/>
    <lineage>
        <taxon>Eukaryota</taxon>
        <taxon>Metazoa</taxon>
        <taxon>Ecdysozoa</taxon>
        <taxon>Arthropoda</taxon>
        <taxon>Hexapoda</taxon>
        <taxon>Insecta</taxon>
        <taxon>Pterygota</taxon>
        <taxon>Neoptera</taxon>
        <taxon>Endopterygota</taxon>
        <taxon>Lepidoptera</taxon>
        <taxon>Glossata</taxon>
        <taxon>Ditrysia</taxon>
        <taxon>Tineoidea</taxon>
        <taxon>Psychidae</taxon>
        <taxon>Oiketicinae</taxon>
        <taxon>Eumeta</taxon>
    </lineage>
</organism>
<dbReference type="Proteomes" id="UP000299102">
    <property type="component" value="Unassembled WGS sequence"/>
</dbReference>
<protein>
    <submittedName>
        <fullName evidence="1">Uncharacterized protein</fullName>
    </submittedName>
</protein>